<accession>A0A7J7D4F2</accession>
<evidence type="ECO:0000313" key="7">
    <source>
        <dbReference type="Proteomes" id="UP000593562"/>
    </source>
</evidence>
<comment type="caution">
    <text evidence="6">The sequence shown here is derived from an EMBL/GenBank/DDBJ whole genome shotgun (WGS) entry which is preliminary data.</text>
</comment>
<evidence type="ECO:0000256" key="2">
    <source>
        <dbReference type="ARBA" id="ARBA00007568"/>
    </source>
</evidence>
<dbReference type="Proteomes" id="UP000593562">
    <property type="component" value="Unassembled WGS sequence"/>
</dbReference>
<comment type="subcellular location">
    <subcellularLocation>
        <location evidence="1">Cytoplasm</location>
    </subcellularLocation>
</comment>
<keyword evidence="3" id="KW-0963">Cytoplasm</keyword>
<dbReference type="AlphaFoldDB" id="A0A7J7D4F2"/>
<keyword evidence="7" id="KW-1185">Reference proteome</keyword>
<comment type="similarity">
    <text evidence="2">Belongs to the glutaredoxin family. CC-type subfamily.</text>
</comment>
<evidence type="ECO:0000256" key="1">
    <source>
        <dbReference type="ARBA" id="ARBA00004496"/>
    </source>
</evidence>
<dbReference type="Pfam" id="PF00462">
    <property type="entry name" value="Glutaredoxin"/>
    <property type="match status" value="1"/>
</dbReference>
<protein>
    <submittedName>
        <fullName evidence="6">Putative glutaredoxin grx</fullName>
    </submittedName>
</protein>
<evidence type="ECO:0000313" key="6">
    <source>
        <dbReference type="EMBL" id="KAF5741201.1"/>
    </source>
</evidence>
<proteinExistence type="inferred from homology"/>
<gene>
    <name evidence="6" type="ORF">HS088_TW10G00196</name>
</gene>
<dbReference type="Gene3D" id="3.40.30.10">
    <property type="entry name" value="Glutaredoxin"/>
    <property type="match status" value="1"/>
</dbReference>
<reference evidence="6 7" key="1">
    <citation type="journal article" date="2020" name="Nat. Commun.">
        <title>Genome of Tripterygium wilfordii and identification of cytochrome P450 involved in triptolide biosynthesis.</title>
        <authorList>
            <person name="Tu L."/>
            <person name="Su P."/>
            <person name="Zhang Z."/>
            <person name="Gao L."/>
            <person name="Wang J."/>
            <person name="Hu T."/>
            <person name="Zhou J."/>
            <person name="Zhang Y."/>
            <person name="Zhao Y."/>
            <person name="Liu Y."/>
            <person name="Song Y."/>
            <person name="Tong Y."/>
            <person name="Lu Y."/>
            <person name="Yang J."/>
            <person name="Xu C."/>
            <person name="Jia M."/>
            <person name="Peters R.J."/>
            <person name="Huang L."/>
            <person name="Gao W."/>
        </authorList>
    </citation>
    <scope>NUCLEOTIDE SEQUENCE [LARGE SCALE GENOMIC DNA]</scope>
    <source>
        <strain evidence="7">cv. XIE 37</strain>
        <tissue evidence="6">Leaf</tissue>
    </source>
</reference>
<keyword evidence="4" id="KW-0676">Redox-active center</keyword>
<sequence>MQVAKKSRIPMGGGGEASTMKNLMDVVNQYEIVGELASTNAAVVFSMTGCCMCTVAKRLLFGLGVGPAIVEVDRHELGHDIQAIIIVLSPLIIMPILSPPSGCHCWAVQMVSISWF</sequence>
<organism evidence="6 7">
    <name type="scientific">Tripterygium wilfordii</name>
    <name type="common">Thunder God vine</name>
    <dbReference type="NCBI Taxonomy" id="458696"/>
    <lineage>
        <taxon>Eukaryota</taxon>
        <taxon>Viridiplantae</taxon>
        <taxon>Streptophyta</taxon>
        <taxon>Embryophyta</taxon>
        <taxon>Tracheophyta</taxon>
        <taxon>Spermatophyta</taxon>
        <taxon>Magnoliopsida</taxon>
        <taxon>eudicotyledons</taxon>
        <taxon>Gunneridae</taxon>
        <taxon>Pentapetalae</taxon>
        <taxon>rosids</taxon>
        <taxon>fabids</taxon>
        <taxon>Celastrales</taxon>
        <taxon>Celastraceae</taxon>
        <taxon>Tripterygium</taxon>
    </lineage>
</organism>
<dbReference type="InParanoid" id="A0A7J7D4F2"/>
<evidence type="ECO:0000256" key="3">
    <source>
        <dbReference type="ARBA" id="ARBA00022490"/>
    </source>
</evidence>
<evidence type="ECO:0000256" key="4">
    <source>
        <dbReference type="ARBA" id="ARBA00023284"/>
    </source>
</evidence>
<dbReference type="InterPro" id="IPR011905">
    <property type="entry name" value="GlrX-like_pln_2"/>
</dbReference>
<dbReference type="EMBL" id="JAAARO010000010">
    <property type="protein sequence ID" value="KAF5741201.1"/>
    <property type="molecule type" value="Genomic_DNA"/>
</dbReference>
<name>A0A7J7D4F2_TRIWF</name>
<evidence type="ECO:0000259" key="5">
    <source>
        <dbReference type="Pfam" id="PF00462"/>
    </source>
</evidence>
<dbReference type="GO" id="GO:0005737">
    <property type="term" value="C:cytoplasm"/>
    <property type="evidence" value="ECO:0007669"/>
    <property type="project" value="UniProtKB-SubCell"/>
</dbReference>
<dbReference type="PANTHER" id="PTHR10168">
    <property type="entry name" value="GLUTAREDOXIN"/>
    <property type="match status" value="1"/>
</dbReference>
<dbReference type="InterPro" id="IPR002109">
    <property type="entry name" value="Glutaredoxin"/>
</dbReference>
<dbReference type="InterPro" id="IPR036249">
    <property type="entry name" value="Thioredoxin-like_sf"/>
</dbReference>
<feature type="domain" description="Glutaredoxin" evidence="5">
    <location>
        <begin position="43"/>
        <end position="82"/>
    </location>
</feature>
<dbReference type="SUPFAM" id="SSF52833">
    <property type="entry name" value="Thioredoxin-like"/>
    <property type="match status" value="1"/>
</dbReference>